<accession>A0A6N7PU86</accession>
<feature type="compositionally biased region" description="Basic and acidic residues" evidence="1">
    <location>
        <begin position="1"/>
        <end position="11"/>
    </location>
</feature>
<reference evidence="2 3" key="1">
    <citation type="submission" date="2019-10" db="EMBL/GenBank/DDBJ databases">
        <title>A soil myxobacterium in the family Polyangiaceae.</title>
        <authorList>
            <person name="Li Y."/>
            <person name="Wang J."/>
        </authorList>
    </citation>
    <scope>NUCLEOTIDE SEQUENCE [LARGE SCALE GENOMIC DNA]</scope>
    <source>
        <strain evidence="2 3">DSM 14734</strain>
    </source>
</reference>
<evidence type="ECO:0000313" key="3">
    <source>
        <dbReference type="Proteomes" id="UP000440224"/>
    </source>
</evidence>
<comment type="caution">
    <text evidence="2">The sequence shown here is derived from an EMBL/GenBank/DDBJ whole genome shotgun (WGS) entry which is preliminary data.</text>
</comment>
<proteinExistence type="predicted"/>
<dbReference type="RefSeq" id="WP_153822371.1">
    <property type="nucleotide sequence ID" value="NZ_WJIE01000008.1"/>
</dbReference>
<evidence type="ECO:0000256" key="1">
    <source>
        <dbReference type="SAM" id="MobiDB-lite"/>
    </source>
</evidence>
<gene>
    <name evidence="2" type="ORF">GF068_27080</name>
</gene>
<name>A0A6N7PU86_9BACT</name>
<keyword evidence="3" id="KW-1185">Reference proteome</keyword>
<feature type="region of interest" description="Disordered" evidence="1">
    <location>
        <begin position="1"/>
        <end position="21"/>
    </location>
</feature>
<dbReference type="AlphaFoldDB" id="A0A6N7PU86"/>
<dbReference type="Proteomes" id="UP000440224">
    <property type="component" value="Unassembled WGS sequence"/>
</dbReference>
<sequence length="146" mass="16264">MGGDQHDRGSKPDGGIKGFSGPIPTELARFITEHVSSLEQLEVMCLLRDTAPREWRADEVSRELGSSLMSIGNRLAHLASKHFIKVRHAERGPVYQHGPASEEIAVLIDAAARLYKERRLAVIDLVYGRPESDIRAFADAFMLKKK</sequence>
<organism evidence="2 3">
    <name type="scientific">Polyangium spumosum</name>
    <dbReference type="NCBI Taxonomy" id="889282"/>
    <lineage>
        <taxon>Bacteria</taxon>
        <taxon>Pseudomonadati</taxon>
        <taxon>Myxococcota</taxon>
        <taxon>Polyangia</taxon>
        <taxon>Polyangiales</taxon>
        <taxon>Polyangiaceae</taxon>
        <taxon>Polyangium</taxon>
    </lineage>
</organism>
<dbReference type="OrthoDB" id="5294839at2"/>
<evidence type="ECO:0000313" key="2">
    <source>
        <dbReference type="EMBL" id="MRG95553.1"/>
    </source>
</evidence>
<protein>
    <submittedName>
        <fullName evidence="2">Uncharacterized protein</fullName>
    </submittedName>
</protein>
<dbReference type="EMBL" id="WJIE01000008">
    <property type="protein sequence ID" value="MRG95553.1"/>
    <property type="molecule type" value="Genomic_DNA"/>
</dbReference>